<keyword evidence="1" id="KW-1133">Transmembrane helix</keyword>
<dbReference type="Proteomes" id="UP001165160">
    <property type="component" value="Unassembled WGS sequence"/>
</dbReference>
<reference evidence="3" key="1">
    <citation type="journal article" date="2023" name="Commun. Biol.">
        <title>Genome analysis of Parmales, the sister group of diatoms, reveals the evolutionary specialization of diatoms from phago-mixotrophs to photoautotrophs.</title>
        <authorList>
            <person name="Ban H."/>
            <person name="Sato S."/>
            <person name="Yoshikawa S."/>
            <person name="Yamada K."/>
            <person name="Nakamura Y."/>
            <person name="Ichinomiya M."/>
            <person name="Sato N."/>
            <person name="Blanc-Mathieu R."/>
            <person name="Endo H."/>
            <person name="Kuwata A."/>
            <person name="Ogata H."/>
        </authorList>
    </citation>
    <scope>NUCLEOTIDE SEQUENCE [LARGE SCALE GENOMIC DNA]</scope>
    <source>
        <strain evidence="3">NIES 3699</strain>
    </source>
</reference>
<organism evidence="2 3">
    <name type="scientific">Triparma verrucosa</name>
    <dbReference type="NCBI Taxonomy" id="1606542"/>
    <lineage>
        <taxon>Eukaryota</taxon>
        <taxon>Sar</taxon>
        <taxon>Stramenopiles</taxon>
        <taxon>Ochrophyta</taxon>
        <taxon>Bolidophyceae</taxon>
        <taxon>Parmales</taxon>
        <taxon>Triparmaceae</taxon>
        <taxon>Triparma</taxon>
    </lineage>
</organism>
<evidence type="ECO:0000313" key="3">
    <source>
        <dbReference type="Proteomes" id="UP001165160"/>
    </source>
</evidence>
<comment type="caution">
    <text evidence="2">The sequence shown here is derived from an EMBL/GenBank/DDBJ whole genome shotgun (WGS) entry which is preliminary data.</text>
</comment>
<accession>A0A9W7CIR3</accession>
<name>A0A9W7CIR3_9STRA</name>
<protein>
    <submittedName>
        <fullName evidence="2">Uncharacterized protein</fullName>
    </submittedName>
</protein>
<feature type="transmembrane region" description="Helical" evidence="1">
    <location>
        <begin position="57"/>
        <end position="75"/>
    </location>
</feature>
<feature type="transmembrane region" description="Helical" evidence="1">
    <location>
        <begin position="186"/>
        <end position="205"/>
    </location>
</feature>
<feature type="transmembrane region" description="Helical" evidence="1">
    <location>
        <begin position="211"/>
        <end position="236"/>
    </location>
</feature>
<feature type="transmembrane region" description="Helical" evidence="1">
    <location>
        <begin position="133"/>
        <end position="153"/>
    </location>
</feature>
<keyword evidence="3" id="KW-1185">Reference proteome</keyword>
<sequence>MSALPTPSEILAPFVTSAPPTTSAIVASCFESLSFFTAIIVGEAGNVAGDFGRINNGWFAIFRIPIWCFTFWLGLKLCESAGKLPPQGLSDFLCQTVLVKGTAAMGTILFFTFEGVSCFISQASLDNGQCLNTSIASVVLSGYVVILTTLSACNKAVPRSVQREMAWELASIASLKGLKWWQRLQGFLLTVAAIVSLYLLSVLGVEGNENSMVFVMGAMGGASMLFVFIINVTMLVKTRNEHLQSGDDVKMTKTHGPTSGISAEELEEEMFAAALV</sequence>
<keyword evidence="1" id="KW-0812">Transmembrane</keyword>
<gene>
    <name evidence="2" type="ORF">TrVE_jg8393</name>
</gene>
<dbReference type="EMBL" id="BRXX01000348">
    <property type="protein sequence ID" value="GMI06435.1"/>
    <property type="molecule type" value="Genomic_DNA"/>
</dbReference>
<evidence type="ECO:0000256" key="1">
    <source>
        <dbReference type="SAM" id="Phobius"/>
    </source>
</evidence>
<evidence type="ECO:0000313" key="2">
    <source>
        <dbReference type="EMBL" id="GMI06435.1"/>
    </source>
</evidence>
<keyword evidence="1" id="KW-0472">Membrane</keyword>
<dbReference type="AlphaFoldDB" id="A0A9W7CIR3"/>
<feature type="transmembrane region" description="Helical" evidence="1">
    <location>
        <begin position="96"/>
        <end position="113"/>
    </location>
</feature>
<proteinExistence type="predicted"/>